<comment type="caution">
    <text evidence="11">The sequence shown here is derived from an EMBL/GenBank/DDBJ whole genome shotgun (WGS) entry which is preliminary data.</text>
</comment>
<evidence type="ECO:0000256" key="6">
    <source>
        <dbReference type="ARBA" id="ARBA00022837"/>
    </source>
</evidence>
<feature type="transmembrane region" description="Helical" evidence="10">
    <location>
        <begin position="453"/>
        <end position="472"/>
    </location>
</feature>
<dbReference type="PANTHER" id="PTHR10582:SF2">
    <property type="entry name" value="INACTIVE"/>
    <property type="match status" value="1"/>
</dbReference>
<dbReference type="EMBL" id="JADGJH010001487">
    <property type="protein sequence ID" value="KAJ3112961.1"/>
    <property type="molecule type" value="Genomic_DNA"/>
</dbReference>
<gene>
    <name evidence="11" type="primary">TRPV3</name>
    <name evidence="11" type="ORF">HK100_002147</name>
</gene>
<dbReference type="Gene3D" id="1.10.287.70">
    <property type="match status" value="1"/>
</dbReference>
<keyword evidence="4" id="KW-0109">Calcium transport</keyword>
<comment type="subcellular location">
    <subcellularLocation>
        <location evidence="1">Cell membrane</location>
        <topology evidence="1">Multi-pass membrane protein</topology>
    </subcellularLocation>
</comment>
<keyword evidence="10" id="KW-1133">Transmembrane helix</keyword>
<name>A0AAD5SWR5_9FUNG</name>
<evidence type="ECO:0000256" key="2">
    <source>
        <dbReference type="ARBA" id="ARBA00022448"/>
    </source>
</evidence>
<keyword evidence="5" id="KW-0677">Repeat</keyword>
<evidence type="ECO:0000313" key="12">
    <source>
        <dbReference type="Proteomes" id="UP001211907"/>
    </source>
</evidence>
<dbReference type="PANTHER" id="PTHR10582">
    <property type="entry name" value="TRANSIENT RECEPTOR POTENTIAL ION CHANNEL PROTEIN"/>
    <property type="match status" value="1"/>
</dbReference>
<feature type="transmembrane region" description="Helical" evidence="10">
    <location>
        <begin position="605"/>
        <end position="634"/>
    </location>
</feature>
<keyword evidence="6" id="KW-0106">Calcium</keyword>
<evidence type="ECO:0000256" key="1">
    <source>
        <dbReference type="ARBA" id="ARBA00004651"/>
    </source>
</evidence>
<protein>
    <submittedName>
        <fullName evidence="11">Transient receptor putative cation channel sub V member 3</fullName>
    </submittedName>
</protein>
<accession>A0AAD5SWR5</accession>
<dbReference type="GO" id="GO:0098703">
    <property type="term" value="P:calcium ion import across plasma membrane"/>
    <property type="evidence" value="ECO:0007669"/>
    <property type="project" value="TreeGrafter"/>
</dbReference>
<evidence type="ECO:0000313" key="11">
    <source>
        <dbReference type="EMBL" id="KAJ3112961.1"/>
    </source>
</evidence>
<dbReference type="GO" id="GO:0005216">
    <property type="term" value="F:monoatomic ion channel activity"/>
    <property type="evidence" value="ECO:0007669"/>
    <property type="project" value="InterPro"/>
</dbReference>
<dbReference type="InterPro" id="IPR024862">
    <property type="entry name" value="TRPV"/>
</dbReference>
<keyword evidence="11" id="KW-0675">Receptor</keyword>
<feature type="transmembrane region" description="Helical" evidence="10">
    <location>
        <begin position="696"/>
        <end position="721"/>
    </location>
</feature>
<evidence type="ECO:0000256" key="3">
    <source>
        <dbReference type="ARBA" id="ARBA00022475"/>
    </source>
</evidence>
<dbReference type="SUPFAM" id="SSF48403">
    <property type="entry name" value="Ankyrin repeat"/>
    <property type="match status" value="1"/>
</dbReference>
<feature type="region of interest" description="Disordered" evidence="9">
    <location>
        <begin position="297"/>
        <end position="317"/>
    </location>
</feature>
<evidence type="ECO:0000256" key="8">
    <source>
        <dbReference type="ARBA" id="ARBA00023303"/>
    </source>
</evidence>
<evidence type="ECO:0000256" key="5">
    <source>
        <dbReference type="ARBA" id="ARBA00022737"/>
    </source>
</evidence>
<keyword evidence="12" id="KW-1185">Reference proteome</keyword>
<evidence type="ECO:0000256" key="10">
    <source>
        <dbReference type="SAM" id="Phobius"/>
    </source>
</evidence>
<organism evidence="11 12">
    <name type="scientific">Physocladia obscura</name>
    <dbReference type="NCBI Taxonomy" id="109957"/>
    <lineage>
        <taxon>Eukaryota</taxon>
        <taxon>Fungi</taxon>
        <taxon>Fungi incertae sedis</taxon>
        <taxon>Chytridiomycota</taxon>
        <taxon>Chytridiomycota incertae sedis</taxon>
        <taxon>Chytridiomycetes</taxon>
        <taxon>Chytridiales</taxon>
        <taxon>Chytriomycetaceae</taxon>
        <taxon>Physocladia</taxon>
    </lineage>
</organism>
<keyword evidence="3" id="KW-1003">Cell membrane</keyword>
<dbReference type="AlphaFoldDB" id="A0AAD5SWR5"/>
<dbReference type="Gene3D" id="1.25.40.20">
    <property type="entry name" value="Ankyrin repeat-containing domain"/>
    <property type="match status" value="1"/>
</dbReference>
<dbReference type="SMART" id="SM00248">
    <property type="entry name" value="ANK"/>
    <property type="match status" value="4"/>
</dbReference>
<keyword evidence="7" id="KW-0406">Ion transport</keyword>
<evidence type="ECO:0000256" key="9">
    <source>
        <dbReference type="SAM" id="MobiDB-lite"/>
    </source>
</evidence>
<keyword evidence="10" id="KW-0812">Transmembrane</keyword>
<keyword evidence="10" id="KW-0472">Membrane</keyword>
<feature type="transmembrane region" description="Helical" evidence="10">
    <location>
        <begin position="502"/>
        <end position="523"/>
    </location>
</feature>
<proteinExistence type="predicted"/>
<dbReference type="InterPro" id="IPR036770">
    <property type="entry name" value="Ankyrin_rpt-contain_sf"/>
</dbReference>
<keyword evidence="2" id="KW-0813">Transport</keyword>
<dbReference type="InterPro" id="IPR002110">
    <property type="entry name" value="Ankyrin_rpt"/>
</dbReference>
<keyword evidence="8" id="KW-0407">Ion channel</keyword>
<evidence type="ECO:0000256" key="7">
    <source>
        <dbReference type="ARBA" id="ARBA00023065"/>
    </source>
</evidence>
<evidence type="ECO:0000256" key="4">
    <source>
        <dbReference type="ARBA" id="ARBA00022568"/>
    </source>
</evidence>
<sequence length="902" mass="102917">MFSIERLVTQKKRHVLPLDALHEVLSTEETSIWKVIGIPKTKPEIQQNTNSNNDVNSQNSQLDISPDINVLVDFVRKQTARQLNDWLALYPDTVLNTRKSNTEILGDFERIGSTALSECPPSFRIVARNIEDQVWLERGAYGQTILHHALLLKMEKLLEFLLSYGEYDEDNVGGKKGFNRLNVMINTVYEKAPYWGEHACHLAVVRYGDKLEKLRLLIERGADVHLPRARGFFFGTDDDVNSIYMGGTVLAFAAVMGHQKIVDYLVNVIQVDPSTTDYHGNNVLHVLAWHGLLGDSQPTNSDENSNTDVSDNLEKSNEESTIVKGKIYYQLQTGIRNPEISMVVDKSKKADDSDVNLDGMTPFIVSVNRNQVQMVQAILKHKSHILWKYGRADKERYELTEVDTFTDPKIMNQTQGALSIAVQNASIDILKLPVFNALLQSKWISYGKRIFQFRFYTIFLHLVFFFIALYLTPNDQQYFLYSDSWSNSRLYNYERPQNASDIFRCIFEVFVLVYNMLVLFQFAKEFRSSILNYSAKYVLKSLAFVWNHDMLKYANLLIFIVIVILRLLRFIVVENVFLMIYALIGWSQLMNYYRGFKDVGPLSIALVNIVTFDVANFLGILLVVLLGFGSALWLQMAPFGSLNAETTFNGTYPGLSNPDDADWANLIPGGLIVWSVKLFFTSGVSYDDFRNGTSQYFAILLYMLFFFAVNIILLNVFIAMINNTFGKVLNQSEDEFLLSWASLIIEIDDIINTKHMAKVELTRNLTTIIPSPITRIGIPRRAPFVNPTEQKKFEKQVESNNKATEKKGVFSSLFEKKRESRQLDAQSSVPTAQSFKARQESSPYFVYDLYLEFHGGNPNPKHITSTVDPTSPHSEAAREERGNAIQAIDLATRRMIVSNSFH</sequence>
<dbReference type="GO" id="GO:0005886">
    <property type="term" value="C:plasma membrane"/>
    <property type="evidence" value="ECO:0007669"/>
    <property type="project" value="UniProtKB-SubCell"/>
</dbReference>
<feature type="transmembrane region" description="Helical" evidence="10">
    <location>
        <begin position="556"/>
        <end position="584"/>
    </location>
</feature>
<dbReference type="Proteomes" id="UP001211907">
    <property type="component" value="Unassembled WGS sequence"/>
</dbReference>
<reference evidence="11" key="1">
    <citation type="submission" date="2020-05" db="EMBL/GenBank/DDBJ databases">
        <title>Phylogenomic resolution of chytrid fungi.</title>
        <authorList>
            <person name="Stajich J.E."/>
            <person name="Amses K."/>
            <person name="Simmons R."/>
            <person name="Seto K."/>
            <person name="Myers J."/>
            <person name="Bonds A."/>
            <person name="Quandt C.A."/>
            <person name="Barry K."/>
            <person name="Liu P."/>
            <person name="Grigoriev I."/>
            <person name="Longcore J.E."/>
            <person name="James T.Y."/>
        </authorList>
    </citation>
    <scope>NUCLEOTIDE SEQUENCE</scope>
    <source>
        <strain evidence="11">JEL0513</strain>
    </source>
</reference>
<feature type="compositionally biased region" description="Polar residues" evidence="9">
    <location>
        <begin position="297"/>
        <end position="310"/>
    </location>
</feature>